<dbReference type="InterPro" id="IPR045851">
    <property type="entry name" value="AMP-bd_C_sf"/>
</dbReference>
<dbReference type="GO" id="GO:0005886">
    <property type="term" value="C:plasma membrane"/>
    <property type="evidence" value="ECO:0007669"/>
    <property type="project" value="TreeGrafter"/>
</dbReference>
<evidence type="ECO:0000256" key="4">
    <source>
        <dbReference type="ARBA" id="ARBA00022840"/>
    </source>
</evidence>
<dbReference type="SUPFAM" id="SSF56801">
    <property type="entry name" value="Acetyl-CoA synthetase-like"/>
    <property type="match status" value="1"/>
</dbReference>
<dbReference type="EMBL" id="ML014115">
    <property type="protein sequence ID" value="RKP03982.1"/>
    <property type="molecule type" value="Genomic_DNA"/>
</dbReference>
<protein>
    <recommendedName>
        <fullName evidence="5">AMP-dependent synthetase/ligase domain-containing protein</fullName>
    </recommendedName>
</protein>
<dbReference type="STRING" id="1555241.A0A4P9XEP0"/>
<dbReference type="Pfam" id="PF00501">
    <property type="entry name" value="AMP-binding"/>
    <property type="match status" value="1"/>
</dbReference>
<keyword evidence="2" id="KW-0436">Ligase</keyword>
<comment type="similarity">
    <text evidence="1">Belongs to the ATP-dependent AMP-binding enzyme family.</text>
</comment>
<proteinExistence type="inferred from homology"/>
<reference evidence="7" key="1">
    <citation type="journal article" date="2018" name="Nat. Microbiol.">
        <title>Leveraging single-cell genomics to expand the fungal tree of life.</title>
        <authorList>
            <person name="Ahrendt S.R."/>
            <person name="Quandt C.A."/>
            <person name="Ciobanu D."/>
            <person name="Clum A."/>
            <person name="Salamov A."/>
            <person name="Andreopoulos B."/>
            <person name="Cheng J.F."/>
            <person name="Woyke T."/>
            <person name="Pelin A."/>
            <person name="Henrissat B."/>
            <person name="Reynolds N.K."/>
            <person name="Benny G.L."/>
            <person name="Smith M.E."/>
            <person name="James T.Y."/>
            <person name="Grigoriev I.V."/>
        </authorList>
    </citation>
    <scope>NUCLEOTIDE SEQUENCE [LARGE SCALE GENOMIC DNA]</scope>
    <source>
        <strain evidence="7">ATCC 52028</strain>
    </source>
</reference>
<dbReference type="PROSITE" id="PS00455">
    <property type="entry name" value="AMP_BINDING"/>
    <property type="match status" value="1"/>
</dbReference>
<keyword evidence="7" id="KW-1185">Reference proteome</keyword>
<gene>
    <name evidence="6" type="ORF">CXG81DRAFT_8178</name>
</gene>
<evidence type="ECO:0000256" key="3">
    <source>
        <dbReference type="ARBA" id="ARBA00022741"/>
    </source>
</evidence>
<evidence type="ECO:0000313" key="6">
    <source>
        <dbReference type="EMBL" id="RKP03982.1"/>
    </source>
</evidence>
<keyword evidence="3" id="KW-0547">Nucleotide-binding</keyword>
<feature type="non-terminal residue" evidence="6">
    <location>
        <position position="588"/>
    </location>
</feature>
<organism evidence="6 7">
    <name type="scientific">Caulochytrium protostelioides</name>
    <dbReference type="NCBI Taxonomy" id="1555241"/>
    <lineage>
        <taxon>Eukaryota</taxon>
        <taxon>Fungi</taxon>
        <taxon>Fungi incertae sedis</taxon>
        <taxon>Chytridiomycota</taxon>
        <taxon>Chytridiomycota incertae sedis</taxon>
        <taxon>Chytridiomycetes</taxon>
        <taxon>Caulochytriales</taxon>
        <taxon>Caulochytriaceae</taxon>
        <taxon>Caulochytrium</taxon>
    </lineage>
</organism>
<dbReference type="InterPro" id="IPR020845">
    <property type="entry name" value="AMP-binding_CS"/>
</dbReference>
<dbReference type="InterPro" id="IPR042099">
    <property type="entry name" value="ANL_N_sf"/>
</dbReference>
<evidence type="ECO:0000256" key="2">
    <source>
        <dbReference type="ARBA" id="ARBA00022598"/>
    </source>
</evidence>
<accession>A0A4P9XEP0</accession>
<name>A0A4P9XEP0_9FUNG</name>
<dbReference type="AlphaFoldDB" id="A0A4P9XEP0"/>
<dbReference type="OrthoDB" id="288590at2759"/>
<dbReference type="GO" id="GO:0005324">
    <property type="term" value="F:long-chain fatty acid transmembrane transporter activity"/>
    <property type="evidence" value="ECO:0007669"/>
    <property type="project" value="TreeGrafter"/>
</dbReference>
<evidence type="ECO:0000259" key="5">
    <source>
        <dbReference type="Pfam" id="PF00501"/>
    </source>
</evidence>
<feature type="non-terminal residue" evidence="6">
    <location>
        <position position="1"/>
    </location>
</feature>
<feature type="domain" description="AMP-dependent synthetase/ligase" evidence="5">
    <location>
        <begin position="13"/>
        <end position="383"/>
    </location>
</feature>
<dbReference type="PANTHER" id="PTHR43107:SF15">
    <property type="entry name" value="FATTY ACID TRANSPORT PROTEIN 3, ISOFORM A"/>
    <property type="match status" value="1"/>
</dbReference>
<evidence type="ECO:0000313" key="7">
    <source>
        <dbReference type="Proteomes" id="UP000274922"/>
    </source>
</evidence>
<dbReference type="InterPro" id="IPR000873">
    <property type="entry name" value="AMP-dep_synth/lig_dom"/>
</dbReference>
<dbReference type="GO" id="GO:0005524">
    <property type="term" value="F:ATP binding"/>
    <property type="evidence" value="ECO:0007669"/>
    <property type="project" value="UniProtKB-KW"/>
</dbReference>
<keyword evidence="4" id="KW-0067">ATP-binding</keyword>
<evidence type="ECO:0000256" key="1">
    <source>
        <dbReference type="ARBA" id="ARBA00006432"/>
    </source>
</evidence>
<dbReference type="Proteomes" id="UP000274922">
    <property type="component" value="Unassembled WGS sequence"/>
</dbReference>
<sequence length="588" mass="62484">AAGHAADFFEFCVDTHGDRPAVESVVDQRPAWSFRAFDAYTNAVAAWALRTGLRRAESAARPGRGHAVALMAENAPAFLALTLGFAKIGCAVALINTNLAGAALLHALQTADPHAVLVTATLSERLRDAVAASATGAAWAPSGGVHVMTFPSAAPEPAPAPALPAAWTAHPWSVFETAVADVKQPPQRPDPALRADVQPRDPLYYIFTSGTTGASKAAKFSHRRFVGCAVTWAGPSLLRAGDGYYIALPLYHGNGGCVAVAPCLLLGCRMAIRPKFSVTHFWRDVRRFHLRGAVYVGELWRYLLTRAPETDAPDAANVVDANTTPLRVIIGNGLAADCWEAVKQRWGIQHVVEHFGATEMPGDSIINYFNVPGKCGFLPPDLAARQSLRGASGRLFAYDADAGGLQRDAATGLCIPVTAPDTPGEMLMFLPDGQYDGYVGAPELTQRKLVIDVMEPGDQWWTSGDLLACDARGFYTFVDRLGDTFRWKGENVATCEVQAACMAAAPAHVAEVNVYGVAVPHASGKAGMAAVLLRPAAPVDAALAALAAGVQTQLPAYARPLFLRLRNEPNATTATLKFQKQPCVRAGF</sequence>
<dbReference type="GO" id="GO:0044539">
    <property type="term" value="P:long-chain fatty acid import into cell"/>
    <property type="evidence" value="ECO:0007669"/>
    <property type="project" value="TreeGrafter"/>
</dbReference>
<dbReference type="Gene3D" id="3.40.50.12780">
    <property type="entry name" value="N-terminal domain of ligase-like"/>
    <property type="match status" value="1"/>
</dbReference>
<dbReference type="Gene3D" id="3.30.300.30">
    <property type="match status" value="1"/>
</dbReference>
<dbReference type="GO" id="GO:0004467">
    <property type="term" value="F:long-chain fatty acid-CoA ligase activity"/>
    <property type="evidence" value="ECO:0007669"/>
    <property type="project" value="TreeGrafter"/>
</dbReference>
<dbReference type="PANTHER" id="PTHR43107">
    <property type="entry name" value="LONG-CHAIN FATTY ACID TRANSPORT PROTEIN"/>
    <property type="match status" value="1"/>
</dbReference>